<protein>
    <submittedName>
        <fullName evidence="11">DEAD/DEAH box helicase</fullName>
    </submittedName>
</protein>
<dbReference type="GO" id="GO:0004386">
    <property type="term" value="F:helicase activity"/>
    <property type="evidence" value="ECO:0007669"/>
    <property type="project" value="UniProtKB-KW"/>
</dbReference>
<comment type="caution">
    <text evidence="11">The sequence shown here is derived from an EMBL/GenBank/DDBJ whole genome shotgun (WGS) entry which is preliminary data.</text>
</comment>
<feature type="domain" description="Helicase C-terminal" evidence="10">
    <location>
        <begin position="264"/>
        <end position="411"/>
    </location>
</feature>
<gene>
    <name evidence="11" type="ORF">I5677_08580</name>
</gene>
<evidence type="ECO:0000259" key="9">
    <source>
        <dbReference type="PROSITE" id="PS51192"/>
    </source>
</evidence>
<proteinExistence type="predicted"/>
<dbReference type="InterPro" id="IPR013701">
    <property type="entry name" value="Lhr-like_DEAD/DEAH_assoc"/>
</dbReference>
<dbReference type="InterPro" id="IPR027417">
    <property type="entry name" value="P-loop_NTPase"/>
</dbReference>
<dbReference type="GO" id="GO:0003677">
    <property type="term" value="F:DNA binding"/>
    <property type="evidence" value="ECO:0007669"/>
    <property type="project" value="UniProtKB-KW"/>
</dbReference>
<keyword evidence="1" id="KW-0547">Nucleotide-binding</keyword>
<dbReference type="SMART" id="SM00487">
    <property type="entry name" value="DEXDc"/>
    <property type="match status" value="1"/>
</dbReference>
<dbReference type="InterPro" id="IPR055367">
    <property type="entry name" value="WH4_Lhr"/>
</dbReference>
<dbReference type="PROSITE" id="PS51194">
    <property type="entry name" value="HELICASE_CTER"/>
    <property type="match status" value="1"/>
</dbReference>
<evidence type="ECO:0000256" key="8">
    <source>
        <dbReference type="ARBA" id="ARBA00023235"/>
    </source>
</evidence>
<name>A0A8J7GZ00_9FIRM</name>
<dbReference type="InterPro" id="IPR011545">
    <property type="entry name" value="DEAD/DEAH_box_helicase_dom"/>
</dbReference>
<evidence type="ECO:0000256" key="1">
    <source>
        <dbReference type="ARBA" id="ARBA00022741"/>
    </source>
</evidence>
<evidence type="ECO:0000256" key="5">
    <source>
        <dbReference type="ARBA" id="ARBA00022840"/>
    </source>
</evidence>
<feature type="domain" description="Helicase ATP-binding" evidence="9">
    <location>
        <begin position="32"/>
        <end position="230"/>
    </location>
</feature>
<dbReference type="PROSITE" id="PS51192">
    <property type="entry name" value="HELICASE_ATP_BIND_1"/>
    <property type="match status" value="1"/>
</dbReference>
<evidence type="ECO:0000256" key="6">
    <source>
        <dbReference type="ARBA" id="ARBA00023125"/>
    </source>
</evidence>
<dbReference type="SMART" id="SM00490">
    <property type="entry name" value="HELICc"/>
    <property type="match status" value="1"/>
</dbReference>
<dbReference type="Pfam" id="PF19306">
    <property type="entry name" value="WHD_Lhr"/>
    <property type="match status" value="1"/>
</dbReference>
<evidence type="ECO:0000313" key="11">
    <source>
        <dbReference type="EMBL" id="MBH1940944.1"/>
    </source>
</evidence>
<dbReference type="GO" id="GO:0006281">
    <property type="term" value="P:DNA repair"/>
    <property type="evidence" value="ECO:0007669"/>
    <property type="project" value="UniProtKB-KW"/>
</dbReference>
<dbReference type="PANTHER" id="PTHR47962">
    <property type="entry name" value="ATP-DEPENDENT HELICASE LHR-RELATED-RELATED"/>
    <property type="match status" value="1"/>
</dbReference>
<dbReference type="PANTHER" id="PTHR47962:SF5">
    <property type="entry name" value="ATP-DEPENDENT HELICASE LHR-RELATED"/>
    <property type="match status" value="1"/>
</dbReference>
<sequence length="1381" mass="156041">MSTNVLELFDQLTARWFTQALGSPTPVQEVAWPAIAVGKHTLVSAPTGTGKTLSAFLVFIDQLKAQARAGTLKQELQLIYVSPLKSLAGDIRENLRKPLNGIFEEERKDSVNTKSTPFDLNIAIRTGDTPQKDRRRMIKTPPHILITTPESLYLMLTSLSGQKILNTAKAIIIDELHAIIDSKRGAHLMLSIARLDKLCPQPLQRIGLSATIEPLEKAAEYLSPEKVTIVAPKMHKKVELAVTSIWPDHSVVHRDSVWHELSRTVYDHCMGANSVIAFVDGRAYAEKLAYFVNQLGGDGFARTHHGSLSKEQRYEVEEALRNGQLRLLCATSSMELGIDVGDIDQVFQIGCPRSISSTLQRLGRAGHNPGRVSVMHIFPRSASEGLYSGLTAEVVRNGGIEYCRPPKLCLDVLAQHLVSMATGDGYSLEEVMELLPRAYPFKDLTLEDVRDVLSMLAGDYEHAQDVPVRPRILYDRIHDRVEGDPYSRMLAISAAGTIPDMGLYTVKTENGVKLGELDEEYVFEAKIGDKFMLGSFAWKICSIQKDSVIVTQANNIGARPPFWKGEKKGRALQTGIAFGKILRRLGNAHETDSLLQVLCELGLDEISAVNAQGFLQRQLDVTGVLPDDRTIIVEHYRDETGNHQMMVHSVFGRQVNEPLAILTHVEAKRRLNTNVSFFDDDDGFLLFPYGESPLPEGLLQTIAPEKAKPVLEALLPATPTFNMTFRYNTARALMMGVRKAGRQPLWVQRLRSAQMLDTLVTYKNHPLIRETRRECLEDYWDLAGVEYVLNGIRSGAITVCEMHLEKPSPMSLPLRQQTEATMMYDYTPTPSSIHYAAEEALKQTQMIAPSPEQLALVSERTHLPEDEKQLHSLLMIEGDLIAGELEVPIDWLENLAHKEQVKYIEPGLWIAAEHEKEYEAAFVQEDLEARKHIVRRMLRYRGAQTPEQVGERYLWTDGRVKEILTALNQQESIVEYDGLYYHAKLYNRARLETIKNRRSQIKTLPSERYAALMTSRVRIIAPVNEQLEKSMKLLCDQAFSPDMWENILLPARVKGYRSELIDTFLSQGNLFWKITPDSGISFHRYDDIDWDSDLSEVADTLEENEKIIYEALLKRGASFMQRLSGLLEGVSPYDTLLNLAEKGLVYADSFVPVRQWMNRDKLNKGTAKQRVMARTKVLTSGRWEIARPLLKPTAEEQLERLFDRVVILCRETIQGLSWGRALEILRIWEYTGRVRRGYFIEGLSGVQFIRDKDFAGTMAFLENPPKDIIWLNAVDPVQPWGKSLLHMQDRSFISVAGTAVALCSGAPVAVLERQGKVLRLFDTSSLSEVMRNFADDYNRRRIFPTQNRITIKEYPIEAAEALAGAGFKREMQDYVLYRGII</sequence>
<accession>A0A8J7GZ00</accession>
<keyword evidence="7" id="KW-0234">DNA repair</keyword>
<evidence type="ECO:0000256" key="7">
    <source>
        <dbReference type="ARBA" id="ARBA00023204"/>
    </source>
</evidence>
<dbReference type="Pfam" id="PF00270">
    <property type="entry name" value="DEAD"/>
    <property type="match status" value="1"/>
</dbReference>
<dbReference type="Pfam" id="PF23234">
    <property type="entry name" value="WHD_4th_Lhr"/>
    <property type="match status" value="1"/>
</dbReference>
<evidence type="ECO:0000313" key="12">
    <source>
        <dbReference type="Proteomes" id="UP000623269"/>
    </source>
</evidence>
<keyword evidence="6" id="KW-0238">DNA-binding</keyword>
<dbReference type="InterPro" id="IPR001650">
    <property type="entry name" value="Helicase_C-like"/>
</dbReference>
<keyword evidence="12" id="KW-1185">Reference proteome</keyword>
<keyword evidence="4 11" id="KW-0347">Helicase</keyword>
<dbReference type="Pfam" id="PF08494">
    <property type="entry name" value="DEAD_assoc"/>
    <property type="match status" value="1"/>
</dbReference>
<dbReference type="InterPro" id="IPR052511">
    <property type="entry name" value="ATP-dep_Helicase"/>
</dbReference>
<reference evidence="11" key="1">
    <citation type="submission" date="2020-12" db="EMBL/GenBank/DDBJ databases">
        <title>M. sibirica DSM 26468T genome.</title>
        <authorList>
            <person name="Thieme N."/>
            <person name="Rettenmaier R."/>
            <person name="Zverlov V."/>
            <person name="Liebl W."/>
        </authorList>
    </citation>
    <scope>NUCLEOTIDE SEQUENCE</scope>
    <source>
        <strain evidence="11">DSM 26468</strain>
    </source>
</reference>
<evidence type="ECO:0000256" key="2">
    <source>
        <dbReference type="ARBA" id="ARBA00022763"/>
    </source>
</evidence>
<dbReference type="RefSeq" id="WP_197661168.1">
    <property type="nucleotide sequence ID" value="NZ_JAEAGR010000007.1"/>
</dbReference>
<keyword evidence="8" id="KW-0413">Isomerase</keyword>
<dbReference type="EMBL" id="JAEAGR010000007">
    <property type="protein sequence ID" value="MBH1940944.1"/>
    <property type="molecule type" value="Genomic_DNA"/>
</dbReference>
<dbReference type="SUPFAM" id="SSF52540">
    <property type="entry name" value="P-loop containing nucleoside triphosphate hydrolases"/>
    <property type="match status" value="1"/>
</dbReference>
<dbReference type="InterPro" id="IPR045628">
    <property type="entry name" value="Lhr_WH_dom"/>
</dbReference>
<dbReference type="Gene3D" id="3.40.50.300">
    <property type="entry name" value="P-loop containing nucleotide triphosphate hydrolases"/>
    <property type="match status" value="2"/>
</dbReference>
<dbReference type="Pfam" id="PF00271">
    <property type="entry name" value="Helicase_C"/>
    <property type="match status" value="1"/>
</dbReference>
<keyword evidence="3" id="KW-0378">Hydrolase</keyword>
<evidence type="ECO:0000259" key="10">
    <source>
        <dbReference type="PROSITE" id="PS51194"/>
    </source>
</evidence>
<dbReference type="Proteomes" id="UP000623269">
    <property type="component" value="Unassembled WGS sequence"/>
</dbReference>
<evidence type="ECO:0000256" key="4">
    <source>
        <dbReference type="ARBA" id="ARBA00022806"/>
    </source>
</evidence>
<dbReference type="GO" id="GO:0016887">
    <property type="term" value="F:ATP hydrolysis activity"/>
    <property type="evidence" value="ECO:0007669"/>
    <property type="project" value="TreeGrafter"/>
</dbReference>
<dbReference type="GO" id="GO:0005524">
    <property type="term" value="F:ATP binding"/>
    <property type="evidence" value="ECO:0007669"/>
    <property type="project" value="UniProtKB-KW"/>
</dbReference>
<organism evidence="11 12">
    <name type="scientific">Mobilitalea sibirica</name>
    <dbReference type="NCBI Taxonomy" id="1462919"/>
    <lineage>
        <taxon>Bacteria</taxon>
        <taxon>Bacillati</taxon>
        <taxon>Bacillota</taxon>
        <taxon>Clostridia</taxon>
        <taxon>Lachnospirales</taxon>
        <taxon>Lachnospiraceae</taxon>
        <taxon>Mobilitalea</taxon>
    </lineage>
</organism>
<evidence type="ECO:0000256" key="3">
    <source>
        <dbReference type="ARBA" id="ARBA00022801"/>
    </source>
</evidence>
<keyword evidence="2" id="KW-0227">DNA damage</keyword>
<keyword evidence="5" id="KW-0067">ATP-binding</keyword>
<dbReference type="InterPro" id="IPR014001">
    <property type="entry name" value="Helicase_ATP-bd"/>
</dbReference>